<dbReference type="Proteomes" id="UP000001227">
    <property type="component" value="Chromosome"/>
</dbReference>
<protein>
    <submittedName>
        <fullName evidence="1">Uncharacterized protein</fullName>
    </submittedName>
</protein>
<accession>C3L4A5</accession>
<name>C3L4A5_AMOA5</name>
<proteinExistence type="predicted"/>
<dbReference type="EMBL" id="CP001102">
    <property type="protein sequence ID" value="ACP21146.1"/>
    <property type="molecule type" value="Genomic_DNA"/>
</dbReference>
<dbReference type="KEGG" id="aas:Aasi_1943"/>
<dbReference type="HOGENOM" id="CLU_3076075_0_0_10"/>
<keyword evidence="2" id="KW-1185">Reference proteome</keyword>
<evidence type="ECO:0000313" key="1">
    <source>
        <dbReference type="EMBL" id="ACP21146.1"/>
    </source>
</evidence>
<organism evidence="1 2">
    <name type="scientific">Amoebophilus asiaticus (strain 5a2)</name>
    <dbReference type="NCBI Taxonomy" id="452471"/>
    <lineage>
        <taxon>Bacteria</taxon>
        <taxon>Pseudomonadati</taxon>
        <taxon>Bacteroidota</taxon>
        <taxon>Cytophagia</taxon>
        <taxon>Cytophagales</taxon>
        <taxon>Amoebophilaceae</taxon>
        <taxon>Candidatus Amoebophilus</taxon>
    </lineage>
</organism>
<gene>
    <name evidence="1" type="ordered locus">Aasi_1943</name>
</gene>
<evidence type="ECO:0000313" key="2">
    <source>
        <dbReference type="Proteomes" id="UP000001227"/>
    </source>
</evidence>
<sequence length="52" mass="5940">MVQENCLKFPASLNMQIRAIEQALNIIIGDESKFNKNYQIAASVRIIGLVFW</sequence>
<dbReference type="AlphaFoldDB" id="C3L4A5"/>
<reference evidence="1 2" key="1">
    <citation type="journal article" date="2010" name="J. Bacteriol.">
        <title>The genome of the amoeba symbiont 'Candidatus Amoebophilus asiaticus' reveals common mechanisms for host cell interaction among amoeba-associated bacteria.</title>
        <authorList>
            <person name="Schmitz-Esser S."/>
            <person name="Tischler P."/>
            <person name="Arnold R."/>
            <person name="Montanaro J."/>
            <person name="Wagner M."/>
            <person name="Rattei T."/>
            <person name="Horn M."/>
        </authorList>
    </citation>
    <scope>NUCLEOTIDE SEQUENCE [LARGE SCALE GENOMIC DNA]</scope>
    <source>
        <strain evidence="1 2">5a2</strain>
    </source>
</reference>